<keyword evidence="2" id="KW-0808">Transferase</keyword>
<dbReference type="PANTHER" id="PTHR46905">
    <property type="entry name" value="RING-H2 FINGER PROTEIN ATL78"/>
    <property type="match status" value="1"/>
</dbReference>
<evidence type="ECO:0000256" key="4">
    <source>
        <dbReference type="ARBA" id="ARBA00022723"/>
    </source>
</evidence>
<gene>
    <name evidence="12" type="ORF">C5167_017448</name>
</gene>
<comment type="similarity">
    <text evidence="8">Belongs to the RING-type zinc finger family. ATL subfamily.</text>
</comment>
<evidence type="ECO:0000313" key="13">
    <source>
        <dbReference type="Proteomes" id="UP000316621"/>
    </source>
</evidence>
<comment type="subcellular location">
    <subcellularLocation>
        <location evidence="1">Membrane</location>
        <topology evidence="1">Single-pass membrane protein</topology>
    </subcellularLocation>
</comment>
<dbReference type="PROSITE" id="PS50089">
    <property type="entry name" value="ZF_RING_2"/>
    <property type="match status" value="1"/>
</dbReference>
<dbReference type="PANTHER" id="PTHR46905:SF7">
    <property type="entry name" value="RING-H2 FINGER PROTEIN ATL78"/>
    <property type="match status" value="1"/>
</dbReference>
<evidence type="ECO:0000256" key="1">
    <source>
        <dbReference type="ARBA" id="ARBA00004167"/>
    </source>
</evidence>
<evidence type="ECO:0000313" key="12">
    <source>
        <dbReference type="EMBL" id="RZC49022.1"/>
    </source>
</evidence>
<reference evidence="12 13" key="1">
    <citation type="journal article" date="2018" name="Science">
        <title>The opium poppy genome and morphinan production.</title>
        <authorList>
            <person name="Guo L."/>
            <person name="Winzer T."/>
            <person name="Yang X."/>
            <person name="Li Y."/>
            <person name="Ning Z."/>
            <person name="He Z."/>
            <person name="Teodor R."/>
            <person name="Lu Y."/>
            <person name="Bowser T.A."/>
            <person name="Graham I.A."/>
            <person name="Ye K."/>
        </authorList>
    </citation>
    <scope>NUCLEOTIDE SEQUENCE [LARGE SCALE GENOMIC DNA]</scope>
    <source>
        <strain evidence="13">cv. HN1</strain>
        <tissue evidence="12">Leaves</tissue>
    </source>
</reference>
<dbReference type="CDD" id="cd16461">
    <property type="entry name" value="RING-H2_EL5-like"/>
    <property type="match status" value="1"/>
</dbReference>
<evidence type="ECO:0000256" key="7">
    <source>
        <dbReference type="ARBA" id="ARBA00023136"/>
    </source>
</evidence>
<protein>
    <recommendedName>
        <fullName evidence="11">RING-type domain-containing protein</fullName>
    </recommendedName>
</protein>
<name>A0A4Y7IMT3_PAPSO</name>
<proteinExistence type="inferred from homology"/>
<dbReference type="GO" id="GO:0016020">
    <property type="term" value="C:membrane"/>
    <property type="evidence" value="ECO:0007669"/>
    <property type="project" value="UniProtKB-SubCell"/>
</dbReference>
<keyword evidence="5" id="KW-0862">Zinc</keyword>
<dbReference type="SUPFAM" id="SSF57850">
    <property type="entry name" value="RING/U-box"/>
    <property type="match status" value="1"/>
</dbReference>
<dbReference type="OrthoDB" id="8062037at2759"/>
<organism evidence="12 13">
    <name type="scientific">Papaver somniferum</name>
    <name type="common">Opium poppy</name>
    <dbReference type="NCBI Taxonomy" id="3469"/>
    <lineage>
        <taxon>Eukaryota</taxon>
        <taxon>Viridiplantae</taxon>
        <taxon>Streptophyta</taxon>
        <taxon>Embryophyta</taxon>
        <taxon>Tracheophyta</taxon>
        <taxon>Spermatophyta</taxon>
        <taxon>Magnoliopsida</taxon>
        <taxon>Ranunculales</taxon>
        <taxon>Papaveraceae</taxon>
        <taxon>Papaveroideae</taxon>
        <taxon>Papaver</taxon>
    </lineage>
</organism>
<dbReference type="EMBL" id="CM010716">
    <property type="protein sequence ID" value="RZC49022.1"/>
    <property type="molecule type" value="Genomic_DNA"/>
</dbReference>
<dbReference type="UniPathway" id="UPA00143"/>
<dbReference type="SMART" id="SM00184">
    <property type="entry name" value="RING"/>
    <property type="match status" value="1"/>
</dbReference>
<sequence length="254" mass="27520">MSSSSSSYGVSSFNSRKLLHSPIFPFSSNTTAPNKGQGSDPSGVNIGETRFDSNVVMVLSVLLCALICSLGINSIIRCVLWCKNRVSTESNQTTTIRLINTGVKKKTLKSFPTLTYSAELVLPGLNTECIICLSEFGPGEPLRILPKCNHGFHQRCIDKWLMSHSSCPTCRHNLTDTCMKMSSSNQASPSEPLPPPLQQTVVTVEPQMSVPPPLQETALTVDSEVSVPSPPLQGSILTAEPEGFIRSYRGHHSS</sequence>
<feature type="transmembrane region" description="Helical" evidence="10">
    <location>
        <begin position="55"/>
        <end position="76"/>
    </location>
</feature>
<dbReference type="Gramene" id="RZC49022">
    <property type="protein sequence ID" value="RZC49022"/>
    <property type="gene ID" value="C5167_017448"/>
</dbReference>
<evidence type="ECO:0000256" key="5">
    <source>
        <dbReference type="ARBA" id="ARBA00022833"/>
    </source>
</evidence>
<keyword evidence="3 10" id="KW-0812">Transmembrane</keyword>
<dbReference type="InterPro" id="IPR001841">
    <property type="entry name" value="Znf_RING"/>
</dbReference>
<keyword evidence="4" id="KW-0479">Metal-binding</keyword>
<dbReference type="STRING" id="3469.A0A4Y7IMT3"/>
<keyword evidence="13" id="KW-1185">Reference proteome</keyword>
<dbReference type="InterPro" id="IPR013083">
    <property type="entry name" value="Znf_RING/FYVE/PHD"/>
</dbReference>
<dbReference type="GO" id="GO:0016740">
    <property type="term" value="F:transferase activity"/>
    <property type="evidence" value="ECO:0007669"/>
    <property type="project" value="UniProtKB-KW"/>
</dbReference>
<evidence type="ECO:0000256" key="2">
    <source>
        <dbReference type="ARBA" id="ARBA00022679"/>
    </source>
</evidence>
<feature type="domain" description="RING-type" evidence="11">
    <location>
        <begin position="129"/>
        <end position="171"/>
    </location>
</feature>
<keyword evidence="6 10" id="KW-1133">Transmembrane helix</keyword>
<dbReference type="InterPro" id="IPR044602">
    <property type="entry name" value="ATL10/ATL72-79-like"/>
</dbReference>
<evidence type="ECO:0000256" key="9">
    <source>
        <dbReference type="PROSITE-ProRule" id="PRU00175"/>
    </source>
</evidence>
<evidence type="ECO:0000256" key="6">
    <source>
        <dbReference type="ARBA" id="ARBA00022989"/>
    </source>
</evidence>
<evidence type="ECO:0000256" key="3">
    <source>
        <dbReference type="ARBA" id="ARBA00022692"/>
    </source>
</evidence>
<evidence type="ECO:0000256" key="8">
    <source>
        <dbReference type="ARBA" id="ARBA00024209"/>
    </source>
</evidence>
<dbReference type="Proteomes" id="UP000316621">
    <property type="component" value="Chromosome 2"/>
</dbReference>
<dbReference type="AlphaFoldDB" id="A0A4Y7IMT3"/>
<keyword evidence="9" id="KW-0863">Zinc-finger</keyword>
<accession>A0A4Y7IMT3</accession>
<evidence type="ECO:0000256" key="10">
    <source>
        <dbReference type="SAM" id="Phobius"/>
    </source>
</evidence>
<dbReference type="Gene3D" id="3.30.40.10">
    <property type="entry name" value="Zinc/RING finger domain, C3HC4 (zinc finger)"/>
    <property type="match status" value="1"/>
</dbReference>
<dbReference type="GO" id="GO:0008270">
    <property type="term" value="F:zinc ion binding"/>
    <property type="evidence" value="ECO:0007669"/>
    <property type="project" value="UniProtKB-KW"/>
</dbReference>
<dbReference type="GO" id="GO:0016567">
    <property type="term" value="P:protein ubiquitination"/>
    <property type="evidence" value="ECO:0007669"/>
    <property type="project" value="UniProtKB-UniPathway"/>
</dbReference>
<dbReference type="OMA" id="DYALCTL"/>
<evidence type="ECO:0000259" key="11">
    <source>
        <dbReference type="PROSITE" id="PS50089"/>
    </source>
</evidence>
<keyword evidence="7 10" id="KW-0472">Membrane</keyword>
<dbReference type="Pfam" id="PF13639">
    <property type="entry name" value="zf-RING_2"/>
    <property type="match status" value="1"/>
</dbReference>